<evidence type="ECO:0000313" key="2">
    <source>
        <dbReference type="EMBL" id="MCD1127467.1"/>
    </source>
</evidence>
<dbReference type="RefSeq" id="WP_230611346.1">
    <property type="nucleotide sequence ID" value="NZ_JAJNAG010000055.1"/>
</dbReference>
<gene>
    <name evidence="2" type="ORF">LPW36_15940</name>
</gene>
<comment type="caution">
    <text evidence="2">The sequence shown here is derived from an EMBL/GenBank/DDBJ whole genome shotgun (WGS) entry which is preliminary data.</text>
</comment>
<reference evidence="2" key="1">
    <citation type="submission" date="2021-11" db="EMBL/GenBank/DDBJ databases">
        <title>Jinshanibacter sp. isolated from one year old Eriocheir sinensis.</title>
        <authorList>
            <person name="Li J.-Y."/>
            <person name="He W."/>
            <person name="Gao T.-H."/>
        </authorList>
    </citation>
    <scope>NUCLEOTIDE SEQUENCE</scope>
    <source>
        <strain evidence="2">LJY008</strain>
    </source>
</reference>
<dbReference type="AlphaFoldDB" id="A0A9X1N161"/>
<organism evidence="2 3">
    <name type="scientific">Limnobaculum eriocheiris</name>
    <dbReference type="NCBI Taxonomy" id="2897391"/>
    <lineage>
        <taxon>Bacteria</taxon>
        <taxon>Pseudomonadati</taxon>
        <taxon>Pseudomonadota</taxon>
        <taxon>Gammaproteobacteria</taxon>
        <taxon>Enterobacterales</taxon>
        <taxon>Budviciaceae</taxon>
        <taxon>Limnobaculum</taxon>
    </lineage>
</organism>
<evidence type="ECO:0000256" key="1">
    <source>
        <dbReference type="SAM" id="SignalP"/>
    </source>
</evidence>
<dbReference type="EMBL" id="JAJNAG010000055">
    <property type="protein sequence ID" value="MCD1127467.1"/>
    <property type="molecule type" value="Genomic_DNA"/>
</dbReference>
<accession>A0A9X1N161</accession>
<dbReference type="Proteomes" id="UP001139171">
    <property type="component" value="Unassembled WGS sequence"/>
</dbReference>
<keyword evidence="1" id="KW-0732">Signal</keyword>
<keyword evidence="3" id="KW-1185">Reference proteome</keyword>
<feature type="chain" id="PRO_5040804496" evidence="1">
    <location>
        <begin position="30"/>
        <end position="177"/>
    </location>
</feature>
<feature type="signal peptide" evidence="1">
    <location>
        <begin position="1"/>
        <end position="29"/>
    </location>
</feature>
<evidence type="ECO:0000313" key="3">
    <source>
        <dbReference type="Proteomes" id="UP001139171"/>
    </source>
</evidence>
<name>A0A9X1N161_9GAMM</name>
<protein>
    <submittedName>
        <fullName evidence="2">Uncharacterized protein</fullName>
    </submittedName>
</protein>
<proteinExistence type="predicted"/>
<sequence length="177" mass="19402">MLKKHFKDKCLLFVACSACLVAFSGSANAANSPFYDGAICQPPYTVDSATKLYEQAEKISKYELQGMAAIYQMSENIGADGFETKEVFFAGTSVGVLIKGLRADDLAKQYQLKAEDASFIGATKNYSRPLVDAQQPDKELGTVSIVARESESLPDKTVLMCEFVSHEDAKMMKELNK</sequence>